<dbReference type="AlphaFoldDB" id="L5K4J9"/>
<dbReference type="EMBL" id="KB031026">
    <property type="protein sequence ID" value="ELK06649.1"/>
    <property type="molecule type" value="Genomic_DNA"/>
</dbReference>
<gene>
    <name evidence="3" type="ORF">PAL_GLEAN10001647</name>
</gene>
<dbReference type="STRING" id="9402.L5K4J9"/>
<name>L5K4J9_PTEAL</name>
<sequence length="146" mass="15289">MQPGPDPGSPLRMARGVLRTPPPVTDRWEPMTGVSGAEARQPGKSSRFSVNWVAGNADVEVLDATTGRRHCGGASRLCKHVLSTRWVRLYGKVSDGGRRARGPEEAAKSAPGDKGTKLVPGPSPPHTLTKLGPAQQLKAGGKGAHS</sequence>
<dbReference type="PROSITE" id="PS50141">
    <property type="entry name" value="A_DEAMIN_EDITASE"/>
    <property type="match status" value="1"/>
</dbReference>
<accession>L5K4J9</accession>
<evidence type="ECO:0000256" key="1">
    <source>
        <dbReference type="SAM" id="MobiDB-lite"/>
    </source>
</evidence>
<keyword evidence="4" id="KW-1185">Reference proteome</keyword>
<proteinExistence type="predicted"/>
<dbReference type="Pfam" id="PF02137">
    <property type="entry name" value="A_deamin"/>
    <property type="match status" value="1"/>
</dbReference>
<reference evidence="4" key="1">
    <citation type="journal article" date="2013" name="Science">
        <title>Comparative analysis of bat genomes provides insight into the evolution of flight and immunity.</title>
        <authorList>
            <person name="Zhang G."/>
            <person name="Cowled C."/>
            <person name="Shi Z."/>
            <person name="Huang Z."/>
            <person name="Bishop-Lilly K.A."/>
            <person name="Fang X."/>
            <person name="Wynne J.W."/>
            <person name="Xiong Z."/>
            <person name="Baker M.L."/>
            <person name="Zhao W."/>
            <person name="Tachedjian M."/>
            <person name="Zhu Y."/>
            <person name="Zhou P."/>
            <person name="Jiang X."/>
            <person name="Ng J."/>
            <person name="Yang L."/>
            <person name="Wu L."/>
            <person name="Xiao J."/>
            <person name="Feng Y."/>
            <person name="Chen Y."/>
            <person name="Sun X."/>
            <person name="Zhang Y."/>
            <person name="Marsh G.A."/>
            <person name="Crameri G."/>
            <person name="Broder C.C."/>
            <person name="Frey K.G."/>
            <person name="Wang L.F."/>
            <person name="Wang J."/>
        </authorList>
    </citation>
    <scope>NUCLEOTIDE SEQUENCE [LARGE SCALE GENOMIC DNA]</scope>
</reference>
<dbReference type="GO" id="GO:0004000">
    <property type="term" value="F:adenosine deaminase activity"/>
    <property type="evidence" value="ECO:0007669"/>
    <property type="project" value="InterPro"/>
</dbReference>
<protein>
    <submittedName>
        <fullName evidence="3">Double-stranded RNA-specific editase B2</fullName>
    </submittedName>
</protein>
<organism evidence="3 4">
    <name type="scientific">Pteropus alecto</name>
    <name type="common">Black flying fox</name>
    <dbReference type="NCBI Taxonomy" id="9402"/>
    <lineage>
        <taxon>Eukaryota</taxon>
        <taxon>Metazoa</taxon>
        <taxon>Chordata</taxon>
        <taxon>Craniata</taxon>
        <taxon>Vertebrata</taxon>
        <taxon>Euteleostomi</taxon>
        <taxon>Mammalia</taxon>
        <taxon>Eutheria</taxon>
        <taxon>Laurasiatheria</taxon>
        <taxon>Chiroptera</taxon>
        <taxon>Yinpterochiroptera</taxon>
        <taxon>Pteropodoidea</taxon>
        <taxon>Pteropodidae</taxon>
        <taxon>Pteropodinae</taxon>
        <taxon>Pteropus</taxon>
    </lineage>
</organism>
<evidence type="ECO:0000259" key="2">
    <source>
        <dbReference type="PROSITE" id="PS50141"/>
    </source>
</evidence>
<feature type="region of interest" description="Disordered" evidence="1">
    <location>
        <begin position="92"/>
        <end position="146"/>
    </location>
</feature>
<feature type="domain" description="A to I editase" evidence="2">
    <location>
        <begin position="12"/>
        <end position="89"/>
    </location>
</feature>
<dbReference type="InterPro" id="IPR002466">
    <property type="entry name" value="A_deamin"/>
</dbReference>
<feature type="region of interest" description="Disordered" evidence="1">
    <location>
        <begin position="1"/>
        <end position="46"/>
    </location>
</feature>
<evidence type="ECO:0000313" key="3">
    <source>
        <dbReference type="EMBL" id="ELK06649.1"/>
    </source>
</evidence>
<dbReference type="GO" id="GO:0003723">
    <property type="term" value="F:RNA binding"/>
    <property type="evidence" value="ECO:0007669"/>
    <property type="project" value="InterPro"/>
</dbReference>
<dbReference type="Proteomes" id="UP000010552">
    <property type="component" value="Unassembled WGS sequence"/>
</dbReference>
<dbReference type="GO" id="GO:0006396">
    <property type="term" value="P:RNA processing"/>
    <property type="evidence" value="ECO:0007669"/>
    <property type="project" value="InterPro"/>
</dbReference>
<feature type="compositionally biased region" description="Basic and acidic residues" evidence="1">
    <location>
        <begin position="95"/>
        <end position="107"/>
    </location>
</feature>
<dbReference type="InParanoid" id="L5K4J9"/>
<evidence type="ECO:0000313" key="4">
    <source>
        <dbReference type="Proteomes" id="UP000010552"/>
    </source>
</evidence>